<evidence type="ECO:0000313" key="3">
    <source>
        <dbReference type="Proteomes" id="UP000243686"/>
    </source>
</evidence>
<dbReference type="EMBL" id="KV907088">
    <property type="protein sequence ID" value="OON13815.1"/>
    <property type="molecule type" value="Genomic_DNA"/>
</dbReference>
<reference evidence="2 3" key="1">
    <citation type="submission" date="2015-03" db="EMBL/GenBank/DDBJ databases">
        <title>Draft genome of the nematode, Opisthorchis viverrini.</title>
        <authorList>
            <person name="Mitreva M."/>
        </authorList>
    </citation>
    <scope>NUCLEOTIDE SEQUENCE [LARGE SCALE GENOMIC DNA]</scope>
    <source>
        <strain evidence="2">Khon Kaen</strain>
    </source>
</reference>
<evidence type="ECO:0000256" key="1">
    <source>
        <dbReference type="SAM" id="Phobius"/>
    </source>
</evidence>
<organism evidence="2 3">
    <name type="scientific">Opisthorchis viverrini</name>
    <name type="common">Southeast Asian liver fluke</name>
    <dbReference type="NCBI Taxonomy" id="6198"/>
    <lineage>
        <taxon>Eukaryota</taxon>
        <taxon>Metazoa</taxon>
        <taxon>Spiralia</taxon>
        <taxon>Lophotrochozoa</taxon>
        <taxon>Platyhelminthes</taxon>
        <taxon>Trematoda</taxon>
        <taxon>Digenea</taxon>
        <taxon>Opisthorchiida</taxon>
        <taxon>Opisthorchiata</taxon>
        <taxon>Opisthorchiidae</taxon>
        <taxon>Opisthorchis</taxon>
    </lineage>
</organism>
<feature type="transmembrane region" description="Helical" evidence="1">
    <location>
        <begin position="52"/>
        <end position="72"/>
    </location>
</feature>
<evidence type="ECO:0000313" key="2">
    <source>
        <dbReference type="EMBL" id="OON13815.1"/>
    </source>
</evidence>
<keyword evidence="1" id="KW-1133">Transmembrane helix</keyword>
<keyword evidence="3" id="KW-1185">Reference proteome</keyword>
<dbReference type="AlphaFoldDB" id="A0A1S8WH82"/>
<gene>
    <name evidence="2" type="ORF">X801_10401</name>
</gene>
<proteinExistence type="predicted"/>
<dbReference type="Proteomes" id="UP000243686">
    <property type="component" value="Unassembled WGS sequence"/>
</dbReference>
<protein>
    <submittedName>
        <fullName evidence="2">Uncharacterized protein</fullName>
    </submittedName>
</protein>
<keyword evidence="1" id="KW-0812">Transmembrane</keyword>
<accession>A0A1S8WH82</accession>
<keyword evidence="1" id="KW-0472">Membrane</keyword>
<feature type="transmembrane region" description="Helical" evidence="1">
    <location>
        <begin position="12"/>
        <end position="32"/>
    </location>
</feature>
<name>A0A1S8WH82_OPIVI</name>
<sequence>MVYRGSASRRIDIGLVMRIGRGFVANFLLGGLGKSYGLIMDAFQEVYQSGSALFMLAGGLIYTLMFCLCKLYDSGFRSTSFRFRRLVFTIS</sequence>